<reference evidence="1 2" key="2">
    <citation type="journal article" date="2017" name="Front. Plant Sci.">
        <title>Gene Classification and Mining of Molecular Markers Useful in Red Clover (Trifolium pratense) Breeding.</title>
        <authorList>
            <person name="Istvanek J."/>
            <person name="Dluhosova J."/>
            <person name="Dluhos P."/>
            <person name="Patkova L."/>
            <person name="Nedelnik J."/>
            <person name="Repkova J."/>
        </authorList>
    </citation>
    <scope>NUCLEOTIDE SEQUENCE [LARGE SCALE GENOMIC DNA]</scope>
    <source>
        <strain evidence="2">cv. Tatra</strain>
        <tissue evidence="1">Young leaves</tissue>
    </source>
</reference>
<proteinExistence type="predicted"/>
<dbReference type="AlphaFoldDB" id="A0A2K3K4H6"/>
<name>A0A2K3K4H6_TRIPR</name>
<evidence type="ECO:0000313" key="1">
    <source>
        <dbReference type="EMBL" id="PNX61197.1"/>
    </source>
</evidence>
<evidence type="ECO:0000313" key="2">
    <source>
        <dbReference type="Proteomes" id="UP000236291"/>
    </source>
</evidence>
<gene>
    <name evidence="1" type="ORF">L195_g060550</name>
</gene>
<protein>
    <submittedName>
        <fullName evidence="1">Uncharacterized protein</fullName>
    </submittedName>
</protein>
<feature type="non-terminal residue" evidence="1">
    <location>
        <position position="1"/>
    </location>
</feature>
<comment type="caution">
    <text evidence="1">The sequence shown here is derived from an EMBL/GenBank/DDBJ whole genome shotgun (WGS) entry which is preliminary data.</text>
</comment>
<dbReference type="EMBL" id="ASHM01140666">
    <property type="protein sequence ID" value="PNX61197.1"/>
    <property type="molecule type" value="Genomic_DNA"/>
</dbReference>
<accession>A0A2K3K4H6</accession>
<sequence>RRAKALDGINGHQVAAGKRLGALMCSKCSSFRLTAVTIRKSIRPLESRASFAGSSW</sequence>
<organism evidence="1 2">
    <name type="scientific">Trifolium pratense</name>
    <name type="common">Red clover</name>
    <dbReference type="NCBI Taxonomy" id="57577"/>
    <lineage>
        <taxon>Eukaryota</taxon>
        <taxon>Viridiplantae</taxon>
        <taxon>Streptophyta</taxon>
        <taxon>Embryophyta</taxon>
        <taxon>Tracheophyta</taxon>
        <taxon>Spermatophyta</taxon>
        <taxon>Magnoliopsida</taxon>
        <taxon>eudicotyledons</taxon>
        <taxon>Gunneridae</taxon>
        <taxon>Pentapetalae</taxon>
        <taxon>rosids</taxon>
        <taxon>fabids</taxon>
        <taxon>Fabales</taxon>
        <taxon>Fabaceae</taxon>
        <taxon>Papilionoideae</taxon>
        <taxon>50 kb inversion clade</taxon>
        <taxon>NPAAA clade</taxon>
        <taxon>Hologalegina</taxon>
        <taxon>IRL clade</taxon>
        <taxon>Trifolieae</taxon>
        <taxon>Trifolium</taxon>
    </lineage>
</organism>
<dbReference type="Proteomes" id="UP000236291">
    <property type="component" value="Unassembled WGS sequence"/>
</dbReference>
<reference evidence="1 2" key="1">
    <citation type="journal article" date="2014" name="Am. J. Bot.">
        <title>Genome assembly and annotation for red clover (Trifolium pratense; Fabaceae).</title>
        <authorList>
            <person name="Istvanek J."/>
            <person name="Jaros M."/>
            <person name="Krenek A."/>
            <person name="Repkova J."/>
        </authorList>
    </citation>
    <scope>NUCLEOTIDE SEQUENCE [LARGE SCALE GENOMIC DNA]</scope>
    <source>
        <strain evidence="2">cv. Tatra</strain>
        <tissue evidence="1">Young leaves</tissue>
    </source>
</reference>